<evidence type="ECO:0000313" key="1">
    <source>
        <dbReference type="EMBL" id="MBW0532308.1"/>
    </source>
</evidence>
<dbReference type="InterPro" id="IPR043128">
    <property type="entry name" value="Rev_trsase/Diguanyl_cyclase"/>
</dbReference>
<evidence type="ECO:0000313" key="2">
    <source>
        <dbReference type="Proteomes" id="UP000765509"/>
    </source>
</evidence>
<organism evidence="1 2">
    <name type="scientific">Austropuccinia psidii MF-1</name>
    <dbReference type="NCBI Taxonomy" id="1389203"/>
    <lineage>
        <taxon>Eukaryota</taxon>
        <taxon>Fungi</taxon>
        <taxon>Dikarya</taxon>
        <taxon>Basidiomycota</taxon>
        <taxon>Pucciniomycotina</taxon>
        <taxon>Pucciniomycetes</taxon>
        <taxon>Pucciniales</taxon>
        <taxon>Sphaerophragmiaceae</taxon>
        <taxon>Austropuccinia</taxon>
    </lineage>
</organism>
<protein>
    <submittedName>
        <fullName evidence="1">Uncharacterized protein</fullName>
    </submittedName>
</protein>
<comment type="caution">
    <text evidence="1">The sequence shown here is derived from an EMBL/GenBank/DDBJ whole genome shotgun (WGS) entry which is preliminary data.</text>
</comment>
<reference evidence="1" key="1">
    <citation type="submission" date="2021-03" db="EMBL/GenBank/DDBJ databases">
        <title>Draft genome sequence of rust myrtle Austropuccinia psidii MF-1, a brazilian biotype.</title>
        <authorList>
            <person name="Quecine M.C."/>
            <person name="Pachon D.M.R."/>
            <person name="Bonatelli M.L."/>
            <person name="Correr F.H."/>
            <person name="Franceschini L.M."/>
            <person name="Leite T.F."/>
            <person name="Margarido G.R.A."/>
            <person name="Almeida C.A."/>
            <person name="Ferrarezi J.A."/>
            <person name="Labate C.A."/>
        </authorList>
    </citation>
    <scope>NUCLEOTIDE SEQUENCE</scope>
    <source>
        <strain evidence="1">MF-1</strain>
    </source>
</reference>
<gene>
    <name evidence="1" type="ORF">O181_072023</name>
</gene>
<proteinExistence type="predicted"/>
<name>A0A9Q3F256_9BASI</name>
<dbReference type="Proteomes" id="UP000765509">
    <property type="component" value="Unassembled WGS sequence"/>
</dbReference>
<dbReference type="Gene3D" id="3.30.70.270">
    <property type="match status" value="1"/>
</dbReference>
<dbReference type="SUPFAM" id="SSF56672">
    <property type="entry name" value="DNA/RNA polymerases"/>
    <property type="match status" value="1"/>
</dbReference>
<dbReference type="EMBL" id="AVOT02037603">
    <property type="protein sequence ID" value="MBW0532308.1"/>
    <property type="molecule type" value="Genomic_DNA"/>
</dbReference>
<keyword evidence="2" id="KW-1185">Reference proteome</keyword>
<dbReference type="AlphaFoldDB" id="A0A9Q3F256"/>
<accession>A0A9Q3F256</accession>
<dbReference type="InterPro" id="IPR043502">
    <property type="entry name" value="DNA/RNA_pol_sf"/>
</dbReference>
<sequence>MGGYDERELDITTRTLTTFEKPLGRLQLTRLSEGAKNSVAVYQEQMTWILQDKIPEHFGIFIDAEGIKGPISAYQHETVRENLIIRKFVWEYALTLERILFRIEEAGLTISGSKFAFCVPELDIVGHVV</sequence>
<dbReference type="OrthoDB" id="3186349at2759"/>